<evidence type="ECO:0000313" key="1">
    <source>
        <dbReference type="EMBL" id="CRK47932.1"/>
    </source>
</evidence>
<protein>
    <submittedName>
        <fullName evidence="1">Uncharacterized protein</fullName>
    </submittedName>
</protein>
<sequence>MKALYSDLDT</sequence>
<gene>
    <name evidence="1" type="ORF">BN1723_020437</name>
</gene>
<feature type="non-terminal residue" evidence="1">
    <location>
        <position position="10"/>
    </location>
</feature>
<proteinExistence type="predicted"/>
<dbReference type="Proteomes" id="UP000045706">
    <property type="component" value="Unassembled WGS sequence"/>
</dbReference>
<reference evidence="2" key="1">
    <citation type="submission" date="2015-05" db="EMBL/GenBank/DDBJ databases">
        <authorList>
            <person name="Fogelqvist Johan"/>
        </authorList>
    </citation>
    <scope>NUCLEOTIDE SEQUENCE [LARGE SCALE GENOMIC DNA]</scope>
</reference>
<accession>A0A0G4NN71</accession>
<evidence type="ECO:0000313" key="2">
    <source>
        <dbReference type="Proteomes" id="UP000045706"/>
    </source>
</evidence>
<name>A0A0G4NN71_VERLO</name>
<organism evidence="1 2">
    <name type="scientific">Verticillium longisporum</name>
    <name type="common">Verticillium dahliae var. longisporum</name>
    <dbReference type="NCBI Taxonomy" id="100787"/>
    <lineage>
        <taxon>Eukaryota</taxon>
        <taxon>Fungi</taxon>
        <taxon>Dikarya</taxon>
        <taxon>Ascomycota</taxon>
        <taxon>Pezizomycotina</taxon>
        <taxon>Sordariomycetes</taxon>
        <taxon>Hypocreomycetidae</taxon>
        <taxon>Glomerellales</taxon>
        <taxon>Plectosphaerellaceae</taxon>
        <taxon>Verticillium</taxon>
    </lineage>
</organism>
<dbReference type="EMBL" id="CVQI01037135">
    <property type="protein sequence ID" value="CRK47932.1"/>
    <property type="molecule type" value="Genomic_DNA"/>
</dbReference>